<keyword evidence="3 4" id="KW-0418">Kinase</keyword>
<dbReference type="Gene3D" id="3.90.1510.10">
    <property type="entry name" value="Glycerate kinase, domain 2"/>
    <property type="match status" value="1"/>
</dbReference>
<evidence type="ECO:0000313" key="5">
    <source>
        <dbReference type="EMBL" id="MBZ7986604.1"/>
    </source>
</evidence>
<dbReference type="Pfam" id="PF02595">
    <property type="entry name" value="Gly_kinase"/>
    <property type="match status" value="1"/>
</dbReference>
<dbReference type="SUPFAM" id="SSF110738">
    <property type="entry name" value="Glycerate kinase I"/>
    <property type="match status" value="1"/>
</dbReference>
<sequence length="361" mass="40093">MLVLCDSLKGSLSSIKANEIICKNADKLGIKNTSFAFSDGGEGFLDSIETILQNSKRIYLKTHNALANRYINPSYLLYKNKAFIEIASFVGLAELSKDEQNPMNTSTQELSLAFKDALSRGVKKFIIGLGGSSTNDAGLGFLSKMGFEFFNNDKKIDFLCGRELNNITHFKYSNDYSKCKITLACDVLNKLYGKNGAAYIFAGQKGANTDEIYKLDCGLKNVANIINSKKEFCNSSGAAGGIAYAFMSFFDTKVLSGFSYIAKLIALEEKIRTCNYIISAEGCYDEQSTMGKLLGRLSLLCNKYNKELIIFCGENKSKNKDNIYALNEYFSVDKNELMLNAAYYLDELSMQVLKNKISKNN</sequence>
<comment type="similarity">
    <text evidence="1 4">Belongs to the glycerate kinase type-1 family.</text>
</comment>
<dbReference type="PIRSF" id="PIRSF006078">
    <property type="entry name" value="GlxK"/>
    <property type="match status" value="1"/>
</dbReference>
<evidence type="ECO:0000256" key="2">
    <source>
        <dbReference type="ARBA" id="ARBA00022679"/>
    </source>
</evidence>
<evidence type="ECO:0000256" key="1">
    <source>
        <dbReference type="ARBA" id="ARBA00006284"/>
    </source>
</evidence>
<gene>
    <name evidence="5" type="ORF">AVCANL283_00560</name>
</gene>
<dbReference type="InterPro" id="IPR018197">
    <property type="entry name" value="Glycerate_kinase_RE-like"/>
</dbReference>
<dbReference type="PANTHER" id="PTHR21599:SF0">
    <property type="entry name" value="GLYCERATE KINASE"/>
    <property type="match status" value="1"/>
</dbReference>
<dbReference type="NCBIfam" id="TIGR00045">
    <property type="entry name" value="glycerate kinase"/>
    <property type="match status" value="1"/>
</dbReference>
<dbReference type="RefSeq" id="WP_172232381.1">
    <property type="nucleotide sequence ID" value="NZ_CP035946.1"/>
</dbReference>
<keyword evidence="6" id="KW-1185">Reference proteome</keyword>
<dbReference type="InterPro" id="IPR036129">
    <property type="entry name" value="Glycerate_kinase_sf"/>
</dbReference>
<dbReference type="Gene3D" id="3.40.50.10350">
    <property type="entry name" value="Glycerate kinase, domain 1"/>
    <property type="match status" value="1"/>
</dbReference>
<evidence type="ECO:0000313" key="6">
    <source>
        <dbReference type="Proteomes" id="UP000786183"/>
    </source>
</evidence>
<keyword evidence="2 4" id="KW-0808">Transferase</keyword>
<dbReference type="InterPro" id="IPR018193">
    <property type="entry name" value="Glyc_kinase_flavodox-like_fold"/>
</dbReference>
<proteinExistence type="inferred from homology"/>
<dbReference type="InterPro" id="IPR004381">
    <property type="entry name" value="Glycerate_kinase"/>
</dbReference>
<protein>
    <submittedName>
        <fullName evidence="5">Glycerate kinase</fullName>
    </submittedName>
</protein>
<dbReference type="EMBL" id="JACGBB010000001">
    <property type="protein sequence ID" value="MBZ7986604.1"/>
    <property type="molecule type" value="Genomic_DNA"/>
</dbReference>
<comment type="caution">
    <text evidence="5">The sequence shown here is derived from an EMBL/GenBank/DDBJ whole genome shotgun (WGS) entry which is preliminary data.</text>
</comment>
<dbReference type="Proteomes" id="UP000786183">
    <property type="component" value="Unassembled WGS sequence"/>
</dbReference>
<dbReference type="PANTHER" id="PTHR21599">
    <property type="entry name" value="GLYCERATE KINASE"/>
    <property type="match status" value="1"/>
</dbReference>
<accession>A0ABS7WRM3</accession>
<evidence type="ECO:0000256" key="4">
    <source>
        <dbReference type="PIRNR" id="PIRNR006078"/>
    </source>
</evidence>
<dbReference type="GO" id="GO:0016301">
    <property type="term" value="F:kinase activity"/>
    <property type="evidence" value="ECO:0007669"/>
    <property type="project" value="UniProtKB-KW"/>
</dbReference>
<evidence type="ECO:0000256" key="3">
    <source>
        <dbReference type="ARBA" id="ARBA00022777"/>
    </source>
</evidence>
<name>A0ABS7WRM3_9BACT</name>
<organism evidence="5 6">
    <name type="scientific">Campylobacter canadensis</name>
    <dbReference type="NCBI Taxonomy" id="449520"/>
    <lineage>
        <taxon>Bacteria</taxon>
        <taxon>Pseudomonadati</taxon>
        <taxon>Campylobacterota</taxon>
        <taxon>Epsilonproteobacteria</taxon>
        <taxon>Campylobacterales</taxon>
        <taxon>Campylobacteraceae</taxon>
        <taxon>Campylobacter</taxon>
    </lineage>
</organism>
<reference evidence="5 6" key="1">
    <citation type="submission" date="2020-07" db="EMBL/GenBank/DDBJ databases">
        <title>Transfer of Campylobacter canadensis to the novel genus Avispirillum gen. nov., that also includes two novel species recovered from migratory waterfowl: Avispirillum anseris sp. nov. and Avispirillum brantae sp. nov.</title>
        <authorList>
            <person name="Miller W.G."/>
            <person name="Chapman M.H."/>
            <person name="Yee E."/>
            <person name="Inglis G.D."/>
        </authorList>
    </citation>
    <scope>NUCLEOTIDE SEQUENCE [LARGE SCALE GENOMIC DNA]</scope>
    <source>
        <strain evidence="5 6">L283</strain>
    </source>
</reference>